<reference evidence="2 3" key="1">
    <citation type="submission" date="2018-02" db="EMBL/GenBank/DDBJ databases">
        <title>Subsurface microbial communities from deep shales in Ohio and West Virginia, USA.</title>
        <authorList>
            <person name="Wrighton K."/>
        </authorList>
    </citation>
    <scope>NUCLEOTIDE SEQUENCE [LARGE SCALE GENOMIC DNA]</scope>
    <source>
        <strain evidence="2 3">OWC-DMM</strain>
    </source>
</reference>
<proteinExistence type="predicted"/>
<evidence type="ECO:0000259" key="1">
    <source>
        <dbReference type="Pfam" id="PF00881"/>
    </source>
</evidence>
<organism evidence="2 3">
    <name type="scientific">Methylobacter tundripaludum</name>
    <dbReference type="NCBI Taxonomy" id="173365"/>
    <lineage>
        <taxon>Bacteria</taxon>
        <taxon>Pseudomonadati</taxon>
        <taxon>Pseudomonadota</taxon>
        <taxon>Gammaproteobacteria</taxon>
        <taxon>Methylococcales</taxon>
        <taxon>Methylococcaceae</taxon>
        <taxon>Methylobacter</taxon>
    </lineage>
</organism>
<dbReference type="GO" id="GO:0016491">
    <property type="term" value="F:oxidoreductase activity"/>
    <property type="evidence" value="ECO:0007669"/>
    <property type="project" value="InterPro"/>
</dbReference>
<gene>
    <name evidence="2" type="ORF">B0F87_10889</name>
</gene>
<dbReference type="RefSeq" id="WP_104429661.1">
    <property type="nucleotide sequence ID" value="NZ_PTIZ01000008.1"/>
</dbReference>
<dbReference type="Pfam" id="PF00881">
    <property type="entry name" value="Nitroreductase"/>
    <property type="match status" value="1"/>
</dbReference>
<accession>A0A2S6HAW5</accession>
<dbReference type="InterPro" id="IPR029479">
    <property type="entry name" value="Nitroreductase"/>
</dbReference>
<dbReference type="PANTHER" id="PTHR43745">
    <property type="entry name" value="NITROREDUCTASE MJ1384-RELATED"/>
    <property type="match status" value="1"/>
</dbReference>
<comment type="caution">
    <text evidence="2">The sequence shown here is derived from an EMBL/GenBank/DDBJ whole genome shotgun (WGS) entry which is preliminary data.</text>
</comment>
<dbReference type="PANTHER" id="PTHR43745:SF2">
    <property type="entry name" value="NITROREDUCTASE MJ1384-RELATED"/>
    <property type="match status" value="1"/>
</dbReference>
<sequence length="217" mass="24166">MKKSTIQWLWVMGLMFIATHSFAQENRPMKLPQLQLETGMPLMRALRARKSVREFSPEKLPNQVLSELLWAAFGINRPETGGRTAPSTHNWQDIDIYVASADGLYLFDAKSQALKMIQAKDIRALTGTQDFVGHAPINLIYVSDFTRMDSDTSQEDKKIAAAIDTGFIGQNVYLYCAAANLATVVRGSIDKEALAKAMKLNPTQWIVAAQSVGYPKK</sequence>
<dbReference type="SUPFAM" id="SSF55469">
    <property type="entry name" value="FMN-dependent nitroreductase-like"/>
    <property type="match status" value="1"/>
</dbReference>
<dbReference type="Gene3D" id="3.40.109.10">
    <property type="entry name" value="NADH Oxidase"/>
    <property type="match status" value="1"/>
</dbReference>
<name>A0A2S6HAW5_9GAMM</name>
<dbReference type="AlphaFoldDB" id="A0A2S6HAW5"/>
<evidence type="ECO:0000313" key="3">
    <source>
        <dbReference type="Proteomes" id="UP000240010"/>
    </source>
</evidence>
<feature type="domain" description="Nitroreductase" evidence="1">
    <location>
        <begin position="46"/>
        <end position="214"/>
    </location>
</feature>
<protein>
    <submittedName>
        <fullName evidence="2">SagB-type dehydrogenase family enzyme</fullName>
    </submittedName>
</protein>
<dbReference type="CDD" id="cd02142">
    <property type="entry name" value="McbC_SagB-like_oxidoreductase"/>
    <property type="match status" value="1"/>
</dbReference>
<dbReference type="InterPro" id="IPR000415">
    <property type="entry name" value="Nitroreductase-like"/>
</dbReference>
<dbReference type="Proteomes" id="UP000240010">
    <property type="component" value="Unassembled WGS sequence"/>
</dbReference>
<dbReference type="EMBL" id="PTIZ01000008">
    <property type="protein sequence ID" value="PPK74615.1"/>
    <property type="molecule type" value="Genomic_DNA"/>
</dbReference>
<dbReference type="InterPro" id="IPR052544">
    <property type="entry name" value="Bacteriocin_Proc_Enz"/>
</dbReference>
<evidence type="ECO:0000313" key="2">
    <source>
        <dbReference type="EMBL" id="PPK74615.1"/>
    </source>
</evidence>